<reference evidence="1 2" key="1">
    <citation type="journal article" date="2018" name="New Phytol.">
        <title>Phylogenomics of Endogonaceae and evolution of mycorrhizas within Mucoromycota.</title>
        <authorList>
            <person name="Chang Y."/>
            <person name="Desiro A."/>
            <person name="Na H."/>
            <person name="Sandor L."/>
            <person name="Lipzen A."/>
            <person name="Clum A."/>
            <person name="Barry K."/>
            <person name="Grigoriev I.V."/>
            <person name="Martin F.M."/>
            <person name="Stajich J.E."/>
            <person name="Smith M.E."/>
            <person name="Bonito G."/>
            <person name="Spatafora J.W."/>
        </authorList>
    </citation>
    <scope>NUCLEOTIDE SEQUENCE [LARGE SCALE GENOMIC DNA]</scope>
    <source>
        <strain evidence="1 2">GMNB39</strain>
    </source>
</reference>
<accession>A0A433DC38</accession>
<sequence>MATSYGRFCIGADGDSDKCAFPELRSQNRLALWLALKGNTSSPAGHQSPIAEVGLPFPTSSKSLTTKKIQYF</sequence>
<proteinExistence type="predicted"/>
<evidence type="ECO:0000313" key="1">
    <source>
        <dbReference type="EMBL" id="RUP48403.1"/>
    </source>
</evidence>
<comment type="caution">
    <text evidence="1">The sequence shown here is derived from an EMBL/GenBank/DDBJ whole genome shotgun (WGS) entry which is preliminary data.</text>
</comment>
<name>A0A433DC38_9FUNG</name>
<evidence type="ECO:0000313" key="2">
    <source>
        <dbReference type="Proteomes" id="UP000268093"/>
    </source>
</evidence>
<organism evidence="1 2">
    <name type="scientific">Jimgerdemannia flammicorona</name>
    <dbReference type="NCBI Taxonomy" id="994334"/>
    <lineage>
        <taxon>Eukaryota</taxon>
        <taxon>Fungi</taxon>
        <taxon>Fungi incertae sedis</taxon>
        <taxon>Mucoromycota</taxon>
        <taxon>Mucoromycotina</taxon>
        <taxon>Endogonomycetes</taxon>
        <taxon>Endogonales</taxon>
        <taxon>Endogonaceae</taxon>
        <taxon>Jimgerdemannia</taxon>
    </lineage>
</organism>
<dbReference type="Proteomes" id="UP000268093">
    <property type="component" value="Unassembled WGS sequence"/>
</dbReference>
<dbReference type="EMBL" id="RBNI01003380">
    <property type="protein sequence ID" value="RUP48403.1"/>
    <property type="molecule type" value="Genomic_DNA"/>
</dbReference>
<gene>
    <name evidence="1" type="ORF">BC936DRAFT_144614</name>
</gene>
<dbReference type="AlphaFoldDB" id="A0A433DC38"/>
<keyword evidence="2" id="KW-1185">Reference proteome</keyword>
<protein>
    <submittedName>
        <fullName evidence="1">Uncharacterized protein</fullName>
    </submittedName>
</protein>